<organism evidence="1 2">
    <name type="scientific">Modestobacter caceresii</name>
    <dbReference type="NCBI Taxonomy" id="1522368"/>
    <lineage>
        <taxon>Bacteria</taxon>
        <taxon>Bacillati</taxon>
        <taxon>Actinomycetota</taxon>
        <taxon>Actinomycetes</taxon>
        <taxon>Geodermatophilales</taxon>
        <taxon>Geodermatophilaceae</taxon>
        <taxon>Modestobacter</taxon>
    </lineage>
</organism>
<proteinExistence type="predicted"/>
<evidence type="ECO:0000313" key="1">
    <source>
        <dbReference type="EMBL" id="KGH48192.1"/>
    </source>
</evidence>
<dbReference type="InterPro" id="IPR018561">
    <property type="entry name" value="AosR"/>
</dbReference>
<keyword evidence="2" id="KW-1185">Reference proteome</keyword>
<dbReference type="OrthoDB" id="3268479at2"/>
<dbReference type="AlphaFoldDB" id="A0A098YCM7"/>
<dbReference type="Pfam" id="PF09438">
    <property type="entry name" value="DUF2017"/>
    <property type="match status" value="1"/>
</dbReference>
<dbReference type="Proteomes" id="UP000029713">
    <property type="component" value="Unassembled WGS sequence"/>
</dbReference>
<gene>
    <name evidence="1" type="ORF">IN07_02970</name>
</gene>
<comment type="caution">
    <text evidence="1">The sequence shown here is derived from an EMBL/GenBank/DDBJ whole genome shotgun (WGS) entry which is preliminary data.</text>
</comment>
<dbReference type="STRING" id="1522368.IN07_02970"/>
<evidence type="ECO:0000313" key="2">
    <source>
        <dbReference type="Proteomes" id="UP000029713"/>
    </source>
</evidence>
<protein>
    <submittedName>
        <fullName evidence="1">Uncharacterized protein</fullName>
    </submittedName>
</protein>
<sequence>MKPFRRKGDELVARLVDAEADIVGLLLDQLEQLLSADPADSGGDPVLERLLPSGHASDPQLAAEYRDLTEAGLRSGKADDLAMVRATVPPGGGEVRLDAEQARAWLRTTNDLRLAMGTRLGITAETEPPEIDATGEGADDENSQLAVYYWLTAVQGSLIDALAAGRGDRR</sequence>
<dbReference type="RefSeq" id="WP_036333439.1">
    <property type="nucleotide sequence ID" value="NZ_JPMX01000009.1"/>
</dbReference>
<accession>A0A098YCM7</accession>
<dbReference type="EMBL" id="JPMX01000009">
    <property type="protein sequence ID" value="KGH48192.1"/>
    <property type="molecule type" value="Genomic_DNA"/>
</dbReference>
<name>A0A098YCM7_9ACTN</name>
<reference evidence="1 2" key="1">
    <citation type="submission" date="2014-07" db="EMBL/GenBank/DDBJ databases">
        <title>Biosystematic studies on Modestobacter strains isolated from extreme hyper-arid desert soil and from historic building.</title>
        <authorList>
            <person name="Bukarasam K."/>
            <person name="Bull A."/>
            <person name="Girard G."/>
            <person name="van Wezel G."/>
            <person name="Goodfellow M."/>
        </authorList>
    </citation>
    <scope>NUCLEOTIDE SEQUENCE [LARGE SCALE GENOMIC DNA]</scope>
    <source>
        <strain evidence="1 2">KNN45-2b</strain>
    </source>
</reference>